<evidence type="ECO:0000313" key="2">
    <source>
        <dbReference type="EMBL" id="MCQ4163991.1"/>
    </source>
</evidence>
<dbReference type="EMBL" id="JANFQO010000003">
    <property type="protein sequence ID" value="MCQ4163991.1"/>
    <property type="molecule type" value="Genomic_DNA"/>
</dbReference>
<dbReference type="InterPro" id="IPR047124">
    <property type="entry name" value="HI_0220.2"/>
</dbReference>
<dbReference type="SMART" id="SM00987">
    <property type="entry name" value="UreE_C"/>
    <property type="match status" value="1"/>
</dbReference>
<dbReference type="Pfam" id="PF03167">
    <property type="entry name" value="UDG"/>
    <property type="match status" value="1"/>
</dbReference>
<evidence type="ECO:0000259" key="1">
    <source>
        <dbReference type="SMART" id="SM00986"/>
    </source>
</evidence>
<evidence type="ECO:0000313" key="3">
    <source>
        <dbReference type="Proteomes" id="UP001165498"/>
    </source>
</evidence>
<dbReference type="InterPro" id="IPR005122">
    <property type="entry name" value="Uracil-DNA_glycosylase-like"/>
</dbReference>
<dbReference type="PANTHER" id="PTHR42160:SF1">
    <property type="entry name" value="URACIL-DNA GLYCOSYLASE SUPERFAMILY PROTEIN"/>
    <property type="match status" value="1"/>
</dbReference>
<dbReference type="InterPro" id="IPR036895">
    <property type="entry name" value="Uracil-DNA_glycosylase-like_sf"/>
</dbReference>
<proteinExistence type="predicted"/>
<sequence length="193" mass="21581">MSSLPALLSEIRACTRCAEHLPLGPRPVLQAQASARILIAAQAPGRKVHASGLPFDDVSGNTLRRWLGISREQFYDARRIAIVPMGFCYPGSGRSGDLPPRPECAPAWRAALLAQLKQVQLRLVIGRYAQAYHFPGHTQSLTALVAAWRTQWPTQLPLPHPSPRNRLWFKRNPWFESELVPLLQARVAELLEN</sequence>
<dbReference type="PANTHER" id="PTHR42160">
    <property type="entry name" value="URACIL-DNA GLYCOSYLASE SUPERFAMILY PROTEIN"/>
    <property type="match status" value="1"/>
</dbReference>
<dbReference type="Gene3D" id="3.40.470.10">
    <property type="entry name" value="Uracil-DNA glycosylase-like domain"/>
    <property type="match status" value="1"/>
</dbReference>
<feature type="domain" description="Uracil-DNA glycosylase-like" evidence="1">
    <location>
        <begin position="28"/>
        <end position="184"/>
    </location>
</feature>
<gene>
    <name evidence="2" type="ORF">NM961_04635</name>
</gene>
<comment type="caution">
    <text evidence="2">The sequence shown here is derived from an EMBL/GenBank/DDBJ whole genome shotgun (WGS) entry which is preliminary data.</text>
</comment>
<dbReference type="Proteomes" id="UP001165498">
    <property type="component" value="Unassembled WGS sequence"/>
</dbReference>
<name>A0ABT1QN79_9GAMM</name>
<dbReference type="RefSeq" id="WP_255911873.1">
    <property type="nucleotide sequence ID" value="NZ_JANFQO010000003.1"/>
</dbReference>
<protein>
    <submittedName>
        <fullName evidence="2">Uracil-DNA glycosylase family protein</fullName>
    </submittedName>
</protein>
<reference evidence="2" key="1">
    <citation type="submission" date="2022-07" db="EMBL/GenBank/DDBJ databases">
        <title>Tahibacter sp., a new gammaproteobacterium isolated from the silt sample collected at pig farm.</title>
        <authorList>
            <person name="Chen H."/>
        </authorList>
    </citation>
    <scope>NUCLEOTIDE SEQUENCE</scope>
    <source>
        <strain evidence="2">P2K</strain>
    </source>
</reference>
<dbReference type="CDD" id="cd10033">
    <property type="entry name" value="UDG_like"/>
    <property type="match status" value="1"/>
</dbReference>
<keyword evidence="3" id="KW-1185">Reference proteome</keyword>
<organism evidence="2 3">
    <name type="scientific">Tahibacter harae</name>
    <dbReference type="NCBI Taxonomy" id="2963937"/>
    <lineage>
        <taxon>Bacteria</taxon>
        <taxon>Pseudomonadati</taxon>
        <taxon>Pseudomonadota</taxon>
        <taxon>Gammaproteobacteria</taxon>
        <taxon>Lysobacterales</taxon>
        <taxon>Rhodanobacteraceae</taxon>
        <taxon>Tahibacter</taxon>
    </lineage>
</organism>
<dbReference type="SUPFAM" id="SSF52141">
    <property type="entry name" value="Uracil-DNA glycosylase-like"/>
    <property type="match status" value="1"/>
</dbReference>
<dbReference type="SMART" id="SM00986">
    <property type="entry name" value="UDG"/>
    <property type="match status" value="1"/>
</dbReference>
<accession>A0ABT1QN79</accession>